<feature type="transmembrane region" description="Helical" evidence="1">
    <location>
        <begin position="81"/>
        <end position="102"/>
    </location>
</feature>
<sequence length="376" mass="42612">MNQPSVNSVPAFFREDRLTRFWVLQLAGWTCLSIVSYFSLNLWYDQPDAAYIGHNVVQSLLGIALSWPLRYVYRRVWDDSLIVRIVYISIAVLIFSGLWSLFRLAFFQWMTGTSGLWADFGGWLFPSIFIFMCWTALYHGFKYYRLVGQEHSALLQMESAKNLEASRAARAETLARDAQLAMLRYQLNPHFLFNTLNAVQSLVATRRNAHATGMISALSEFLRYSLYTNSGEFVSVEDEIAAIKLYLEIEKIRFGDRLVVTINVSQDVRSQQLPSMLLQPLVENAIKYGVARSAKGGTLHVDAYSDATHLCIDVVDSGAEMKAREAIGEPGVGLSNIRQRLEVCYSQDYDLTLHRLPEGGVRAGVRVPLQRIETVN</sequence>
<feature type="transmembrane region" description="Helical" evidence="1">
    <location>
        <begin position="122"/>
        <end position="141"/>
    </location>
</feature>
<gene>
    <name evidence="3" type="ORF">R0137_03780</name>
</gene>
<evidence type="ECO:0000256" key="1">
    <source>
        <dbReference type="SAM" id="Phobius"/>
    </source>
</evidence>
<dbReference type="SUPFAM" id="SSF55874">
    <property type="entry name" value="ATPase domain of HSP90 chaperone/DNA topoisomerase II/histidine kinase"/>
    <property type="match status" value="1"/>
</dbReference>
<keyword evidence="3" id="KW-0418">Kinase</keyword>
<keyword evidence="1" id="KW-0812">Transmembrane</keyword>
<keyword evidence="4" id="KW-1185">Reference proteome</keyword>
<evidence type="ECO:0000259" key="2">
    <source>
        <dbReference type="Pfam" id="PF06580"/>
    </source>
</evidence>
<protein>
    <submittedName>
        <fullName evidence="3">Histidine kinase</fullName>
    </submittedName>
</protein>
<proteinExistence type="predicted"/>
<dbReference type="PANTHER" id="PTHR34220:SF7">
    <property type="entry name" value="SENSOR HISTIDINE KINASE YPDA"/>
    <property type="match status" value="1"/>
</dbReference>
<dbReference type="InterPro" id="IPR010559">
    <property type="entry name" value="Sig_transdc_His_kin_internal"/>
</dbReference>
<feature type="transmembrane region" description="Helical" evidence="1">
    <location>
        <begin position="21"/>
        <end position="44"/>
    </location>
</feature>
<dbReference type="GO" id="GO:0016301">
    <property type="term" value="F:kinase activity"/>
    <property type="evidence" value="ECO:0007669"/>
    <property type="project" value="UniProtKB-KW"/>
</dbReference>
<dbReference type="Gene3D" id="3.30.565.10">
    <property type="entry name" value="Histidine kinase-like ATPase, C-terminal domain"/>
    <property type="match status" value="1"/>
</dbReference>
<keyword evidence="1" id="KW-0472">Membrane</keyword>
<keyword evidence="3" id="KW-0808">Transferase</keyword>
<organism evidence="3 4">
    <name type="scientific">Congregibacter brevis</name>
    <dbReference type="NCBI Taxonomy" id="3081201"/>
    <lineage>
        <taxon>Bacteria</taxon>
        <taxon>Pseudomonadati</taxon>
        <taxon>Pseudomonadota</taxon>
        <taxon>Gammaproteobacteria</taxon>
        <taxon>Cellvibrionales</taxon>
        <taxon>Halieaceae</taxon>
        <taxon>Congregibacter</taxon>
    </lineage>
</organism>
<dbReference type="RefSeq" id="WP_407328665.1">
    <property type="nucleotide sequence ID" value="NZ_CP136865.1"/>
</dbReference>
<evidence type="ECO:0000313" key="4">
    <source>
        <dbReference type="Proteomes" id="UP001626549"/>
    </source>
</evidence>
<feature type="domain" description="Signal transduction histidine kinase internal region" evidence="2">
    <location>
        <begin position="178"/>
        <end position="258"/>
    </location>
</feature>
<dbReference type="InterPro" id="IPR050640">
    <property type="entry name" value="Bact_2-comp_sensor_kinase"/>
</dbReference>
<evidence type="ECO:0000313" key="3">
    <source>
        <dbReference type="EMBL" id="WOJ97699.1"/>
    </source>
</evidence>
<dbReference type="PANTHER" id="PTHR34220">
    <property type="entry name" value="SENSOR HISTIDINE KINASE YPDA"/>
    <property type="match status" value="1"/>
</dbReference>
<keyword evidence="1" id="KW-1133">Transmembrane helix</keyword>
<feature type="transmembrane region" description="Helical" evidence="1">
    <location>
        <begin position="50"/>
        <end position="69"/>
    </location>
</feature>
<reference evidence="3 4" key="1">
    <citation type="submission" date="2023-10" db="EMBL/GenBank/DDBJ databases">
        <title>Two novel species belonging to the OM43/NOR5 clade.</title>
        <authorList>
            <person name="Park M."/>
        </authorList>
    </citation>
    <scope>NUCLEOTIDE SEQUENCE [LARGE SCALE GENOMIC DNA]</scope>
    <source>
        <strain evidence="3 4">IMCC45268</strain>
    </source>
</reference>
<accession>A0ABZ0IGP7</accession>
<dbReference type="Pfam" id="PF06580">
    <property type="entry name" value="His_kinase"/>
    <property type="match status" value="1"/>
</dbReference>
<dbReference type="InterPro" id="IPR036890">
    <property type="entry name" value="HATPase_C_sf"/>
</dbReference>
<dbReference type="EMBL" id="CP136865">
    <property type="protein sequence ID" value="WOJ97699.1"/>
    <property type="molecule type" value="Genomic_DNA"/>
</dbReference>
<dbReference type="Proteomes" id="UP001626549">
    <property type="component" value="Chromosome"/>
</dbReference>
<name>A0ABZ0IGP7_9GAMM</name>